<dbReference type="EMBL" id="JAUMVS010000192">
    <property type="protein sequence ID" value="MDO4842498.1"/>
    <property type="molecule type" value="Genomic_DNA"/>
</dbReference>
<evidence type="ECO:0000256" key="6">
    <source>
        <dbReference type="ARBA" id="ARBA00023049"/>
    </source>
</evidence>
<dbReference type="InterPro" id="IPR025657">
    <property type="entry name" value="RadC_JAB"/>
</dbReference>
<protein>
    <submittedName>
        <fullName evidence="8">JAB domain-containing protein</fullName>
    </submittedName>
</protein>
<proteinExistence type="inferred from homology"/>
<comment type="similarity">
    <text evidence="1">Belongs to the UPF0758 family.</text>
</comment>
<dbReference type="CDD" id="cd08071">
    <property type="entry name" value="MPN_DUF2466"/>
    <property type="match status" value="1"/>
</dbReference>
<dbReference type="Proteomes" id="UP001168575">
    <property type="component" value="Unassembled WGS sequence"/>
</dbReference>
<evidence type="ECO:0000259" key="7">
    <source>
        <dbReference type="PROSITE" id="PS50249"/>
    </source>
</evidence>
<reference evidence="8" key="1">
    <citation type="submission" date="2023-07" db="EMBL/GenBank/DDBJ databases">
        <title>Between Cages and Wild: Unraveling the Impact of Captivity on Animal Microbiomes and Antimicrobial Resistance.</title>
        <authorList>
            <person name="Schmartz G.P."/>
            <person name="Rehner J."/>
            <person name="Schuff M.J."/>
            <person name="Becker S.L."/>
            <person name="Kravczyk M."/>
            <person name="Gurevich A."/>
            <person name="Francke R."/>
            <person name="Mueller R."/>
            <person name="Keller V."/>
            <person name="Keller A."/>
        </authorList>
    </citation>
    <scope>NUCLEOTIDE SEQUENCE</scope>
    <source>
        <strain evidence="8">S12M_St_49</strain>
    </source>
</reference>
<evidence type="ECO:0000256" key="2">
    <source>
        <dbReference type="ARBA" id="ARBA00022670"/>
    </source>
</evidence>
<dbReference type="PROSITE" id="PS01302">
    <property type="entry name" value="UPF0758"/>
    <property type="match status" value="1"/>
</dbReference>
<evidence type="ECO:0000313" key="8">
    <source>
        <dbReference type="EMBL" id="MDO4842498.1"/>
    </source>
</evidence>
<dbReference type="Gene3D" id="3.40.140.10">
    <property type="entry name" value="Cytidine Deaminase, domain 2"/>
    <property type="match status" value="1"/>
</dbReference>
<dbReference type="InterPro" id="IPR037518">
    <property type="entry name" value="MPN"/>
</dbReference>
<organism evidence="8 9">
    <name type="scientific">Phoenicibacter congonensis</name>
    <dbReference type="NCBI Taxonomy" id="1944646"/>
    <lineage>
        <taxon>Bacteria</taxon>
        <taxon>Bacillati</taxon>
        <taxon>Actinomycetota</taxon>
        <taxon>Coriobacteriia</taxon>
        <taxon>Eggerthellales</taxon>
        <taxon>Eggerthellaceae</taxon>
        <taxon>Phoenicibacter</taxon>
    </lineage>
</organism>
<keyword evidence="2" id="KW-0645">Protease</keyword>
<gene>
    <name evidence="8" type="ORF">Q3982_07480</name>
</gene>
<dbReference type="PANTHER" id="PTHR30471">
    <property type="entry name" value="DNA REPAIR PROTEIN RADC"/>
    <property type="match status" value="1"/>
</dbReference>
<dbReference type="GO" id="GO:0046872">
    <property type="term" value="F:metal ion binding"/>
    <property type="evidence" value="ECO:0007669"/>
    <property type="project" value="UniProtKB-KW"/>
</dbReference>
<comment type="caution">
    <text evidence="8">The sequence shown here is derived from an EMBL/GenBank/DDBJ whole genome shotgun (WGS) entry which is preliminary data.</text>
</comment>
<dbReference type="AlphaFoldDB" id="A0AA43RJP0"/>
<dbReference type="GO" id="GO:0006508">
    <property type="term" value="P:proteolysis"/>
    <property type="evidence" value="ECO:0007669"/>
    <property type="project" value="UniProtKB-KW"/>
</dbReference>
<keyword evidence="5" id="KW-0862">Zinc</keyword>
<feature type="domain" description="MPN" evidence="7">
    <location>
        <begin position="29"/>
        <end position="153"/>
    </location>
</feature>
<dbReference type="InterPro" id="IPR020891">
    <property type="entry name" value="UPF0758_CS"/>
</dbReference>
<keyword evidence="9" id="KW-1185">Reference proteome</keyword>
<evidence type="ECO:0000256" key="3">
    <source>
        <dbReference type="ARBA" id="ARBA00022723"/>
    </source>
</evidence>
<accession>A0AA43RJP0</accession>
<sequence length="169" mass="18750">MTKEDSISKGLKVVKVRLVRDNTLKRTRQVRCTDDAVEVMKEELSGYDREAFCVLNLKSDGSVINMNIVSVGTLNSSLTAPREVFKSSILANASSVILFHNHPSGNEMPSRTDYDTTKRLCDAGDILEIPVLDHIVVGGGNGRVHSFAANGELGKTYDQLHRNDMDWER</sequence>
<name>A0AA43RJP0_9ACTN</name>
<dbReference type="InterPro" id="IPR001405">
    <property type="entry name" value="UPF0758"/>
</dbReference>
<evidence type="ECO:0000313" key="9">
    <source>
        <dbReference type="Proteomes" id="UP001168575"/>
    </source>
</evidence>
<evidence type="ECO:0000256" key="1">
    <source>
        <dbReference type="ARBA" id="ARBA00010243"/>
    </source>
</evidence>
<keyword evidence="4" id="KW-0378">Hydrolase</keyword>
<dbReference type="GO" id="GO:0008237">
    <property type="term" value="F:metallopeptidase activity"/>
    <property type="evidence" value="ECO:0007669"/>
    <property type="project" value="UniProtKB-KW"/>
</dbReference>
<keyword evidence="6" id="KW-0482">Metalloprotease</keyword>
<evidence type="ECO:0000256" key="4">
    <source>
        <dbReference type="ARBA" id="ARBA00022801"/>
    </source>
</evidence>
<dbReference type="Pfam" id="PF04002">
    <property type="entry name" value="RadC"/>
    <property type="match status" value="1"/>
</dbReference>
<keyword evidence="3" id="KW-0479">Metal-binding</keyword>
<evidence type="ECO:0000256" key="5">
    <source>
        <dbReference type="ARBA" id="ARBA00022833"/>
    </source>
</evidence>
<dbReference type="PROSITE" id="PS50249">
    <property type="entry name" value="MPN"/>
    <property type="match status" value="1"/>
</dbReference>
<dbReference type="PANTHER" id="PTHR30471:SF3">
    <property type="entry name" value="UPF0758 PROTEIN YEES-RELATED"/>
    <property type="match status" value="1"/>
</dbReference>